<keyword evidence="1" id="KW-0472">Membrane</keyword>
<dbReference type="Pfam" id="PF04205">
    <property type="entry name" value="FMN_bind"/>
    <property type="match status" value="1"/>
</dbReference>
<reference evidence="3 4" key="1">
    <citation type="submission" date="2024-04" db="EMBL/GenBank/DDBJ databases">
        <title>Defined microbial consortia suppress multidrug-resistant proinflammatory Enterobacteriaceae via ecological control.</title>
        <authorList>
            <person name="Furuichi M."/>
            <person name="Kawaguchi T."/>
            <person name="Pust M."/>
            <person name="Yasuma K."/>
            <person name="Plichta D."/>
            <person name="Hasegawa N."/>
            <person name="Ohya T."/>
            <person name="Bhattarai S."/>
            <person name="Sasajima S."/>
            <person name="Aoto Y."/>
            <person name="Tuganbaev T."/>
            <person name="Yaginuma M."/>
            <person name="Ueda M."/>
            <person name="Okahashi N."/>
            <person name="Amafuji K."/>
            <person name="Kiridooshi Y."/>
            <person name="Sugita K."/>
            <person name="Strazar M."/>
            <person name="Skelly A."/>
            <person name="Suda W."/>
            <person name="Hattori M."/>
            <person name="Nakamoto N."/>
            <person name="Caballero S."/>
            <person name="Norman J."/>
            <person name="Olle B."/>
            <person name="Tanoue T."/>
            <person name="Arita M."/>
            <person name="Bucci V."/>
            <person name="Atarashi K."/>
            <person name="Xavier R."/>
            <person name="Honda K."/>
        </authorList>
    </citation>
    <scope>NUCLEOTIDE SEQUENCE [LARGE SCALE GENOMIC DNA]</scope>
    <source>
        <strain evidence="4">k34-0107-D12</strain>
    </source>
</reference>
<feature type="domain" description="FMN-binding" evidence="2">
    <location>
        <begin position="61"/>
        <end position="134"/>
    </location>
</feature>
<evidence type="ECO:0000313" key="4">
    <source>
        <dbReference type="Proteomes" id="UP001600941"/>
    </source>
</evidence>
<organism evidence="3 4">
    <name type="scientific">Blautia parvula</name>
    <dbReference type="NCBI Taxonomy" id="2877527"/>
    <lineage>
        <taxon>Bacteria</taxon>
        <taxon>Bacillati</taxon>
        <taxon>Bacillota</taxon>
        <taxon>Clostridia</taxon>
        <taxon>Lachnospirales</taxon>
        <taxon>Lachnospiraceae</taxon>
        <taxon>Blautia</taxon>
    </lineage>
</organism>
<keyword evidence="4" id="KW-1185">Reference proteome</keyword>
<evidence type="ECO:0000256" key="1">
    <source>
        <dbReference type="SAM" id="Phobius"/>
    </source>
</evidence>
<dbReference type="Gene3D" id="3.90.1010.20">
    <property type="match status" value="1"/>
</dbReference>
<evidence type="ECO:0000259" key="2">
    <source>
        <dbReference type="SMART" id="SM00900"/>
    </source>
</evidence>
<sequence>MKASSKARRGILPKLLAGAGIVFAVLLGIIFIVMLTQKPEKMEISNMDISSVSDGTYVGRADNGFVKAAVSVEVSDGKLKSITILEHDTLLGRPGEKIIDDIVEQQSLEVDAVSSATYSSDTIRKAVENALKKGE</sequence>
<keyword evidence="1" id="KW-0812">Transmembrane</keyword>
<keyword evidence="1" id="KW-1133">Transmembrane helix</keyword>
<dbReference type="RefSeq" id="WP_225305319.1">
    <property type="nucleotide sequence ID" value="NZ_AP031413.1"/>
</dbReference>
<comment type="caution">
    <text evidence="3">The sequence shown here is derived from an EMBL/GenBank/DDBJ whole genome shotgun (WGS) entry which is preliminary data.</text>
</comment>
<evidence type="ECO:0000313" key="3">
    <source>
        <dbReference type="EMBL" id="GAA6500363.1"/>
    </source>
</evidence>
<gene>
    <name evidence="3" type="ORF">K340107D12_31790</name>
</gene>
<dbReference type="InterPro" id="IPR007329">
    <property type="entry name" value="FMN-bd"/>
</dbReference>
<feature type="transmembrane region" description="Helical" evidence="1">
    <location>
        <begin position="12"/>
        <end position="35"/>
    </location>
</feature>
<protein>
    <submittedName>
        <fullName evidence="3">FMN-binding protein</fullName>
    </submittedName>
</protein>
<dbReference type="EMBL" id="BAABZQ010000001">
    <property type="protein sequence ID" value="GAA6500363.1"/>
    <property type="molecule type" value="Genomic_DNA"/>
</dbReference>
<name>A0ABQ0BUZ8_9FIRM</name>
<proteinExistence type="predicted"/>
<dbReference type="SMART" id="SM00900">
    <property type="entry name" value="FMN_bind"/>
    <property type="match status" value="1"/>
</dbReference>
<accession>A0ABQ0BUZ8</accession>
<dbReference type="Proteomes" id="UP001600941">
    <property type="component" value="Unassembled WGS sequence"/>
</dbReference>